<keyword evidence="2" id="KW-1185">Reference proteome</keyword>
<sequence length="138" mass="15172">MHYNDPPDSGGIPSTSKAIEDAWNVLIDSSSEMDQEALNPLTIPGSSFHNEIKSEISLKSNMEFSGHHQGFRMNSHSNNEVALSKKKKANVSSINQIELLKNHNQIISVPNSQLGNGVFIREKTDNVLKSIMGESHSS</sequence>
<dbReference type="AlphaFoldDB" id="A0AAW1TTB2"/>
<dbReference type="Proteomes" id="UP001431783">
    <property type="component" value="Unassembled WGS sequence"/>
</dbReference>
<gene>
    <name evidence="1" type="ORF">WA026_014100</name>
</gene>
<reference evidence="1 2" key="1">
    <citation type="submission" date="2023-03" db="EMBL/GenBank/DDBJ databases">
        <title>Genome insight into feeding habits of ladybird beetles.</title>
        <authorList>
            <person name="Li H.-S."/>
            <person name="Huang Y.-H."/>
            <person name="Pang H."/>
        </authorList>
    </citation>
    <scope>NUCLEOTIDE SEQUENCE [LARGE SCALE GENOMIC DNA]</scope>
    <source>
        <strain evidence="1">SYSU_2023b</strain>
        <tissue evidence="1">Whole body</tissue>
    </source>
</reference>
<comment type="caution">
    <text evidence="1">The sequence shown here is derived from an EMBL/GenBank/DDBJ whole genome shotgun (WGS) entry which is preliminary data.</text>
</comment>
<dbReference type="EMBL" id="JARQZJ010000007">
    <property type="protein sequence ID" value="KAK9871653.1"/>
    <property type="molecule type" value="Genomic_DNA"/>
</dbReference>
<evidence type="ECO:0000313" key="1">
    <source>
        <dbReference type="EMBL" id="KAK9871653.1"/>
    </source>
</evidence>
<name>A0AAW1TTB2_9CUCU</name>
<proteinExistence type="predicted"/>
<evidence type="ECO:0000313" key="2">
    <source>
        <dbReference type="Proteomes" id="UP001431783"/>
    </source>
</evidence>
<protein>
    <submittedName>
        <fullName evidence="1">Uncharacterized protein</fullName>
    </submittedName>
</protein>
<organism evidence="1 2">
    <name type="scientific">Henosepilachna vigintioctopunctata</name>
    <dbReference type="NCBI Taxonomy" id="420089"/>
    <lineage>
        <taxon>Eukaryota</taxon>
        <taxon>Metazoa</taxon>
        <taxon>Ecdysozoa</taxon>
        <taxon>Arthropoda</taxon>
        <taxon>Hexapoda</taxon>
        <taxon>Insecta</taxon>
        <taxon>Pterygota</taxon>
        <taxon>Neoptera</taxon>
        <taxon>Endopterygota</taxon>
        <taxon>Coleoptera</taxon>
        <taxon>Polyphaga</taxon>
        <taxon>Cucujiformia</taxon>
        <taxon>Coccinelloidea</taxon>
        <taxon>Coccinellidae</taxon>
        <taxon>Epilachninae</taxon>
        <taxon>Epilachnini</taxon>
        <taxon>Henosepilachna</taxon>
    </lineage>
</organism>
<accession>A0AAW1TTB2</accession>